<feature type="binding site" evidence="19">
    <location>
        <position position="298"/>
    </location>
    <ligand>
        <name>phosphoenolpyruvate</name>
        <dbReference type="ChEBI" id="CHEBI:58702"/>
    </ligand>
</feature>
<dbReference type="InterPro" id="IPR036618">
    <property type="entry name" value="PtsI_HPr-bd_sf"/>
</dbReference>
<feature type="binding site" evidence="20">
    <location>
        <position position="456"/>
    </location>
    <ligand>
        <name>Mg(2+)</name>
        <dbReference type="ChEBI" id="CHEBI:18420"/>
    </ligand>
</feature>
<keyword evidence="21" id="KW-0175">Coiled coil</keyword>
<dbReference type="InterPro" id="IPR008731">
    <property type="entry name" value="PTS_EIN"/>
</dbReference>
<evidence type="ECO:0000256" key="9">
    <source>
        <dbReference type="ARBA" id="ARBA00022490"/>
    </source>
</evidence>
<dbReference type="PaxDb" id="522772-Dacet_1319"/>
<comment type="function">
    <text evidence="3 17">General (non sugar-specific) component of the phosphoenolpyruvate-dependent sugar phosphotransferase system (sugar PTS). This major carbohydrate active-transport system catalyzes the phosphorylation of incoming sugar substrates concomitantly with their translocation across the cell membrane. Enzyme I transfers the phosphoryl group from phosphoenolpyruvate (PEP) to the phosphoryl carrier protein (HPr).</text>
</comment>
<evidence type="ECO:0000256" key="3">
    <source>
        <dbReference type="ARBA" id="ARBA00002728"/>
    </source>
</evidence>
<dbReference type="InterPro" id="IPR024692">
    <property type="entry name" value="PTS_EI"/>
</dbReference>
<feature type="binding site" evidence="19">
    <location>
        <position position="333"/>
    </location>
    <ligand>
        <name>phosphoenolpyruvate</name>
        <dbReference type="ChEBI" id="CHEBI:58702"/>
    </ligand>
</feature>
<evidence type="ECO:0000256" key="5">
    <source>
        <dbReference type="ARBA" id="ARBA00007837"/>
    </source>
</evidence>
<feature type="active site" description="Tele-phosphohistidine intermediate" evidence="18">
    <location>
        <position position="191"/>
    </location>
</feature>
<keyword evidence="12 17" id="KW-0598">Phosphotransferase system</keyword>
<feature type="binding site" evidence="20">
    <location>
        <position position="432"/>
    </location>
    <ligand>
        <name>Mg(2+)</name>
        <dbReference type="ChEBI" id="CHEBI:18420"/>
    </ligand>
</feature>
<gene>
    <name evidence="25" type="ordered locus">Dacet_1319</name>
</gene>
<dbReference type="InterPro" id="IPR050499">
    <property type="entry name" value="PEP-utilizing_PTS_enzyme"/>
</dbReference>
<dbReference type="InterPro" id="IPR000121">
    <property type="entry name" value="PEP_util_C"/>
</dbReference>
<dbReference type="NCBIfam" id="TIGR01417">
    <property type="entry name" value="PTS_I_fam"/>
    <property type="match status" value="1"/>
</dbReference>
<dbReference type="KEGG" id="dap:Dacet_1319"/>
<feature type="domain" description="Phosphotransferase system enzyme I N-terminal" evidence="24">
    <location>
        <begin position="5"/>
        <end position="128"/>
    </location>
</feature>
<dbReference type="OrthoDB" id="9765468at2"/>
<dbReference type="InterPro" id="IPR036637">
    <property type="entry name" value="Phosphohistidine_dom_sf"/>
</dbReference>
<accession>D4H7U2</accession>
<organism evidence="25 26">
    <name type="scientific">Denitrovibrio acetiphilus (strain DSM 12809 / NBRC 114555 / N2460)</name>
    <dbReference type="NCBI Taxonomy" id="522772"/>
    <lineage>
        <taxon>Bacteria</taxon>
        <taxon>Pseudomonadati</taxon>
        <taxon>Deferribacterota</taxon>
        <taxon>Deferribacteres</taxon>
        <taxon>Deferribacterales</taxon>
        <taxon>Geovibrionaceae</taxon>
        <taxon>Denitrovibrio</taxon>
    </lineage>
</organism>
<dbReference type="GO" id="GO:0009401">
    <property type="term" value="P:phosphoenolpyruvate-dependent sugar phosphotransferase system"/>
    <property type="evidence" value="ECO:0007669"/>
    <property type="project" value="UniProtKB-KW"/>
</dbReference>
<dbReference type="SUPFAM" id="SSF51621">
    <property type="entry name" value="Phosphoenolpyruvate/pyruvate domain"/>
    <property type="match status" value="1"/>
</dbReference>
<feature type="active site" description="Proton donor" evidence="18">
    <location>
        <position position="503"/>
    </location>
</feature>
<keyword evidence="10 17" id="KW-0762">Sugar transport</keyword>
<dbReference type="Pfam" id="PF00391">
    <property type="entry name" value="PEP-utilizers"/>
    <property type="match status" value="1"/>
</dbReference>
<keyword evidence="25" id="KW-0670">Pyruvate</keyword>
<keyword evidence="11 17" id="KW-0808">Transferase</keyword>
<evidence type="ECO:0000259" key="22">
    <source>
        <dbReference type="Pfam" id="PF00391"/>
    </source>
</evidence>
<dbReference type="SUPFAM" id="SSF52009">
    <property type="entry name" value="Phosphohistidine domain"/>
    <property type="match status" value="1"/>
</dbReference>
<feature type="binding site" evidence="19">
    <location>
        <begin position="455"/>
        <end position="456"/>
    </location>
    <ligand>
        <name>phosphoenolpyruvate</name>
        <dbReference type="ChEBI" id="CHEBI:58702"/>
    </ligand>
</feature>
<dbReference type="PRINTS" id="PR01736">
    <property type="entry name" value="PHPHTRNFRASE"/>
</dbReference>
<dbReference type="PIRSF" id="PIRSF000732">
    <property type="entry name" value="PTS_enzyme_I"/>
    <property type="match status" value="1"/>
</dbReference>
<feature type="coiled-coil region" evidence="21">
    <location>
        <begin position="397"/>
        <end position="424"/>
    </location>
</feature>
<evidence type="ECO:0000259" key="23">
    <source>
        <dbReference type="Pfam" id="PF02896"/>
    </source>
</evidence>
<dbReference type="Gene3D" id="1.10.274.10">
    <property type="entry name" value="PtsI, HPr-binding domain"/>
    <property type="match status" value="1"/>
</dbReference>
<keyword evidence="9 17" id="KW-0963">Cytoplasm</keyword>
<dbReference type="GO" id="GO:0008965">
    <property type="term" value="F:phosphoenolpyruvate-protein phosphotransferase activity"/>
    <property type="evidence" value="ECO:0007669"/>
    <property type="project" value="UniProtKB-EC"/>
</dbReference>
<keyword evidence="26" id="KW-1185">Reference proteome</keyword>
<keyword evidence="15 17" id="KW-0460">Magnesium</keyword>
<evidence type="ECO:0000256" key="19">
    <source>
        <dbReference type="PIRSR" id="PIRSR000732-2"/>
    </source>
</evidence>
<evidence type="ECO:0000256" key="21">
    <source>
        <dbReference type="SAM" id="Coils"/>
    </source>
</evidence>
<evidence type="ECO:0000256" key="18">
    <source>
        <dbReference type="PIRSR" id="PIRSR000732-1"/>
    </source>
</evidence>
<evidence type="ECO:0000313" key="26">
    <source>
        <dbReference type="Proteomes" id="UP000002012"/>
    </source>
</evidence>
<dbReference type="PANTHER" id="PTHR46244">
    <property type="entry name" value="PHOSPHOENOLPYRUVATE-PROTEIN PHOSPHOTRANSFERASE"/>
    <property type="match status" value="1"/>
</dbReference>
<evidence type="ECO:0000256" key="7">
    <source>
        <dbReference type="ARBA" id="ARBA00016544"/>
    </source>
</evidence>
<dbReference type="InterPro" id="IPR023151">
    <property type="entry name" value="PEP_util_CS"/>
</dbReference>
<dbReference type="HOGENOM" id="CLU_007308_7_0_0"/>
<evidence type="ECO:0000256" key="1">
    <source>
        <dbReference type="ARBA" id="ARBA00000683"/>
    </source>
</evidence>
<comment type="cofactor">
    <cofactor evidence="2 17 20">
        <name>Mg(2+)</name>
        <dbReference type="ChEBI" id="CHEBI:18420"/>
    </cofactor>
</comment>
<evidence type="ECO:0000256" key="6">
    <source>
        <dbReference type="ARBA" id="ARBA00012232"/>
    </source>
</evidence>
<evidence type="ECO:0000256" key="12">
    <source>
        <dbReference type="ARBA" id="ARBA00022683"/>
    </source>
</evidence>
<evidence type="ECO:0000256" key="8">
    <source>
        <dbReference type="ARBA" id="ARBA00022448"/>
    </source>
</evidence>
<reference evidence="25 26" key="1">
    <citation type="journal article" date="2010" name="Stand. Genomic Sci.">
        <title>Complete genome sequence of Denitrovibrio acetiphilus type strain (N2460).</title>
        <authorList>
            <person name="Kiss H."/>
            <person name="Lang E."/>
            <person name="Lapidus A."/>
            <person name="Copeland A."/>
            <person name="Nolan M."/>
            <person name="Glavina Del Rio T."/>
            <person name="Chen F."/>
            <person name="Lucas S."/>
            <person name="Tice H."/>
            <person name="Cheng J.F."/>
            <person name="Han C."/>
            <person name="Goodwin L."/>
            <person name="Pitluck S."/>
            <person name="Liolios K."/>
            <person name="Pati A."/>
            <person name="Ivanova N."/>
            <person name="Mavromatis K."/>
            <person name="Chen A."/>
            <person name="Palaniappan K."/>
            <person name="Land M."/>
            <person name="Hauser L."/>
            <person name="Chang Y.J."/>
            <person name="Jeffries C.D."/>
            <person name="Detter J.C."/>
            <person name="Brettin T."/>
            <person name="Spring S."/>
            <person name="Rohde M."/>
            <person name="Goker M."/>
            <person name="Woyke T."/>
            <person name="Bristow J."/>
            <person name="Eisen J.A."/>
            <person name="Markowitz V."/>
            <person name="Hugenholtz P."/>
            <person name="Kyrpides N.C."/>
            <person name="Klenk H.P."/>
        </authorList>
    </citation>
    <scope>NUCLEOTIDE SEQUENCE [LARGE SCALE GENOMIC DNA]</scope>
    <source>
        <strain evidence="26">DSM 12809 / NBRC 114555 / N2460</strain>
    </source>
</reference>
<evidence type="ECO:0000256" key="16">
    <source>
        <dbReference type="ARBA" id="ARBA00033235"/>
    </source>
</evidence>
<evidence type="ECO:0000256" key="14">
    <source>
        <dbReference type="ARBA" id="ARBA00022777"/>
    </source>
</evidence>
<evidence type="ECO:0000256" key="2">
    <source>
        <dbReference type="ARBA" id="ARBA00001946"/>
    </source>
</evidence>
<dbReference type="InterPro" id="IPR008279">
    <property type="entry name" value="PEP-util_enz_mobile_dom"/>
</dbReference>
<dbReference type="Pfam" id="PF05524">
    <property type="entry name" value="PEP-utilisers_N"/>
    <property type="match status" value="1"/>
</dbReference>
<dbReference type="InterPro" id="IPR015813">
    <property type="entry name" value="Pyrv/PenolPyrv_kinase-like_dom"/>
</dbReference>
<evidence type="ECO:0000256" key="15">
    <source>
        <dbReference type="ARBA" id="ARBA00022842"/>
    </source>
</evidence>
<feature type="domain" description="PEP-utilising enzyme C-terminal" evidence="23">
    <location>
        <begin position="255"/>
        <end position="541"/>
    </location>
</feature>
<dbReference type="InterPro" id="IPR040442">
    <property type="entry name" value="Pyrv_kinase-like_dom_sf"/>
</dbReference>
<dbReference type="SUPFAM" id="SSF47831">
    <property type="entry name" value="Enzyme I of the PEP:sugar phosphotransferase system HPr-binding (sub)domain"/>
    <property type="match status" value="1"/>
</dbReference>
<dbReference type="GO" id="GO:0046872">
    <property type="term" value="F:metal ion binding"/>
    <property type="evidence" value="ECO:0007669"/>
    <property type="project" value="UniProtKB-KW"/>
</dbReference>
<dbReference type="GO" id="GO:0005737">
    <property type="term" value="C:cytoplasm"/>
    <property type="evidence" value="ECO:0007669"/>
    <property type="project" value="UniProtKB-SubCell"/>
</dbReference>
<dbReference type="AlphaFoldDB" id="D4H7U2"/>
<feature type="domain" description="PEP-utilising enzyme mobile" evidence="22">
    <location>
        <begin position="157"/>
        <end position="227"/>
    </location>
</feature>
<keyword evidence="13 17" id="KW-0479">Metal-binding</keyword>
<dbReference type="FunCoup" id="D4H7U2">
    <property type="interactions" value="372"/>
</dbReference>
<dbReference type="InterPro" id="IPR006318">
    <property type="entry name" value="PTS_EI-like"/>
</dbReference>
<dbReference type="GO" id="GO:0016301">
    <property type="term" value="F:kinase activity"/>
    <property type="evidence" value="ECO:0007669"/>
    <property type="project" value="UniProtKB-KW"/>
</dbReference>
<dbReference type="Gene3D" id="3.50.30.10">
    <property type="entry name" value="Phosphohistidine domain"/>
    <property type="match status" value="1"/>
</dbReference>
<feature type="binding site" evidence="19">
    <location>
        <position position="466"/>
    </location>
    <ligand>
        <name>phosphoenolpyruvate</name>
        <dbReference type="ChEBI" id="CHEBI:58702"/>
    </ligand>
</feature>
<keyword evidence="14 17" id="KW-0418">Kinase</keyword>
<name>D4H7U2_DENA2</name>
<dbReference type="eggNOG" id="COG1080">
    <property type="taxonomic scope" value="Bacteria"/>
</dbReference>
<dbReference type="PANTHER" id="PTHR46244:SF3">
    <property type="entry name" value="PHOSPHOENOLPYRUVATE-PROTEIN PHOSPHOTRANSFERASE"/>
    <property type="match status" value="1"/>
</dbReference>
<evidence type="ECO:0000256" key="10">
    <source>
        <dbReference type="ARBA" id="ARBA00022597"/>
    </source>
</evidence>
<dbReference type="InParanoid" id="D4H7U2"/>
<dbReference type="PROSITE" id="PS00742">
    <property type="entry name" value="PEP_ENZYMES_2"/>
    <property type="match status" value="1"/>
</dbReference>
<dbReference type="Proteomes" id="UP000002012">
    <property type="component" value="Chromosome"/>
</dbReference>
<dbReference type="Pfam" id="PF02896">
    <property type="entry name" value="PEP-utilizers_C"/>
    <property type="match status" value="1"/>
</dbReference>
<sequence>MKLLKGIPSSDGITIGRCYILDRQKIHVRRYSINASEVESEKVKLAVGVEKTAEFIKTSKNMSEDFLAEEHAFIFDIYLMLLRDNMLIGAAEQTIENELVNAEYALSKAGAYLMGQFDKSANEYLRERKSDINNIVQKVLRFMSDQEMDTVLDAANADIIIAHDLTPSDTSQMTRKNIKGFATDLGSRTSHTSILARSLGIPAVVGLEDIASAAKDGDLIIIDGFEGVVIVDPDEQTLDSYAYKDSRYAEYIKDLAKLKDEESVTKDGERISTYSNIELNDELYLSNNYRHDGVGLYRTEYIYMEHGNVSEDKQFRILKAAALENGGLPLVVRTFDLGADKLSKYMPHPKEQNPAMGLRAVRYSLKYHEFFNKQLRAILRASAYGDVHVLFPMISGMEEYHKCLDALEKAKAELRAEGVDFDENIKKGVMMELPSLAVISDFIAAEVDFFSVGTNDLIQYTLGIDRNNEFVAYLYRPTHPAVIRTLKKIIESANAAGIECTVCGEIAGEPKYIPMLIGLGYRSLSMSPAGLLKARMIIRALNISDCHKLVDELLDMKIARLAEKHVEKFIEEKCSDVYFH</sequence>
<proteinExistence type="inferred from homology"/>
<evidence type="ECO:0000313" key="25">
    <source>
        <dbReference type="EMBL" id="ADD68091.1"/>
    </source>
</evidence>
<protein>
    <recommendedName>
        <fullName evidence="7 17">Phosphoenolpyruvate-protein phosphotransferase</fullName>
        <ecNumber evidence="6 17">2.7.3.9</ecNumber>
    </recommendedName>
    <alternativeName>
        <fullName evidence="16 17">Phosphotransferase system, enzyme I</fullName>
    </alternativeName>
</protein>
<dbReference type="STRING" id="522772.Dacet_1319"/>
<evidence type="ECO:0000256" key="11">
    <source>
        <dbReference type="ARBA" id="ARBA00022679"/>
    </source>
</evidence>
<evidence type="ECO:0000256" key="4">
    <source>
        <dbReference type="ARBA" id="ARBA00004496"/>
    </source>
</evidence>
<evidence type="ECO:0000256" key="20">
    <source>
        <dbReference type="PIRSR" id="PIRSR000732-3"/>
    </source>
</evidence>
<dbReference type="EMBL" id="CP001968">
    <property type="protein sequence ID" value="ADD68091.1"/>
    <property type="molecule type" value="Genomic_DNA"/>
</dbReference>
<dbReference type="RefSeq" id="WP_013010613.1">
    <property type="nucleotide sequence ID" value="NC_013943.1"/>
</dbReference>
<dbReference type="Gene3D" id="3.20.20.60">
    <property type="entry name" value="Phosphoenolpyruvate-binding domains"/>
    <property type="match status" value="1"/>
</dbReference>
<evidence type="ECO:0000259" key="24">
    <source>
        <dbReference type="Pfam" id="PF05524"/>
    </source>
</evidence>
<comment type="similarity">
    <text evidence="5 17">Belongs to the PEP-utilizing enzyme family.</text>
</comment>
<keyword evidence="8 17" id="KW-0813">Transport</keyword>
<evidence type="ECO:0000256" key="13">
    <source>
        <dbReference type="ARBA" id="ARBA00022723"/>
    </source>
</evidence>
<evidence type="ECO:0000256" key="17">
    <source>
        <dbReference type="PIRNR" id="PIRNR000732"/>
    </source>
</evidence>
<comment type="subcellular location">
    <subcellularLocation>
        <location evidence="4 17">Cytoplasm</location>
    </subcellularLocation>
</comment>
<dbReference type="EC" id="2.7.3.9" evidence="6 17"/>
<comment type="catalytic activity">
    <reaction evidence="1 17">
        <text>L-histidyl-[protein] + phosphoenolpyruvate = N(pros)-phospho-L-histidyl-[protein] + pyruvate</text>
        <dbReference type="Rhea" id="RHEA:23880"/>
        <dbReference type="Rhea" id="RHEA-COMP:9745"/>
        <dbReference type="Rhea" id="RHEA-COMP:9746"/>
        <dbReference type="ChEBI" id="CHEBI:15361"/>
        <dbReference type="ChEBI" id="CHEBI:29979"/>
        <dbReference type="ChEBI" id="CHEBI:58702"/>
        <dbReference type="ChEBI" id="CHEBI:64837"/>
        <dbReference type="EC" id="2.7.3.9"/>
    </reaction>
</comment>